<name>A0A9Q3P769_9BASI</name>
<gene>
    <name evidence="1" type="ORF">O181_090714</name>
</gene>
<dbReference type="PANTHER" id="PTHR46579:SF2">
    <property type="entry name" value="C2H2-TYPE DOMAIN-CONTAINING PROTEIN"/>
    <property type="match status" value="1"/>
</dbReference>
<accession>A0A9Q3P769</accession>
<keyword evidence="2" id="KW-1185">Reference proteome</keyword>
<proteinExistence type="predicted"/>
<protein>
    <submittedName>
        <fullName evidence="1">Uncharacterized protein</fullName>
    </submittedName>
</protein>
<dbReference type="Proteomes" id="UP000765509">
    <property type="component" value="Unassembled WGS sequence"/>
</dbReference>
<reference evidence="1" key="1">
    <citation type="submission" date="2021-03" db="EMBL/GenBank/DDBJ databases">
        <title>Draft genome sequence of rust myrtle Austropuccinia psidii MF-1, a brazilian biotype.</title>
        <authorList>
            <person name="Quecine M.C."/>
            <person name="Pachon D.M.R."/>
            <person name="Bonatelli M.L."/>
            <person name="Correr F.H."/>
            <person name="Franceschini L.M."/>
            <person name="Leite T.F."/>
            <person name="Margarido G.R.A."/>
            <person name="Almeida C.A."/>
            <person name="Ferrarezi J.A."/>
            <person name="Labate C.A."/>
        </authorList>
    </citation>
    <scope>NUCLEOTIDE SEQUENCE</scope>
    <source>
        <strain evidence="1">MF-1</strain>
    </source>
</reference>
<organism evidence="1 2">
    <name type="scientific">Austropuccinia psidii MF-1</name>
    <dbReference type="NCBI Taxonomy" id="1389203"/>
    <lineage>
        <taxon>Eukaryota</taxon>
        <taxon>Fungi</taxon>
        <taxon>Dikarya</taxon>
        <taxon>Basidiomycota</taxon>
        <taxon>Pucciniomycotina</taxon>
        <taxon>Pucciniomycetes</taxon>
        <taxon>Pucciniales</taxon>
        <taxon>Sphaerophragmiaceae</taxon>
        <taxon>Austropuccinia</taxon>
    </lineage>
</organism>
<dbReference type="OrthoDB" id="3269001at2759"/>
<evidence type="ECO:0000313" key="1">
    <source>
        <dbReference type="EMBL" id="MBW0550999.1"/>
    </source>
</evidence>
<evidence type="ECO:0000313" key="2">
    <source>
        <dbReference type="Proteomes" id="UP000765509"/>
    </source>
</evidence>
<dbReference type="EMBL" id="AVOT02056702">
    <property type="protein sequence ID" value="MBW0550999.1"/>
    <property type="molecule type" value="Genomic_DNA"/>
</dbReference>
<comment type="caution">
    <text evidence="1">The sequence shown here is derived from an EMBL/GenBank/DDBJ whole genome shotgun (WGS) entry which is preliminary data.</text>
</comment>
<sequence>MVQLDSGIIIQTLRYPRGRTVIVRLGCLIGNLVANHKVAGFASHSATQFCSWCDCPKADIQEMKLGKIRQKSHIKYYSQAFQELKNEAECTRIVKRTGIRWSELNCLHYWDPVQQIPLVIMHNLFEGILQHHFQH</sequence>
<dbReference type="PANTHER" id="PTHR46579">
    <property type="entry name" value="F5/8 TYPE C DOMAIN-CONTAINING PROTEIN-RELATED"/>
    <property type="match status" value="1"/>
</dbReference>
<dbReference type="AlphaFoldDB" id="A0A9Q3P769"/>